<evidence type="ECO:0000259" key="1">
    <source>
        <dbReference type="Pfam" id="PF01182"/>
    </source>
</evidence>
<dbReference type="CDD" id="cd01399">
    <property type="entry name" value="GlcN6P_deaminase"/>
    <property type="match status" value="1"/>
</dbReference>
<dbReference type="Gene3D" id="3.40.50.1360">
    <property type="match status" value="1"/>
</dbReference>
<dbReference type="InterPro" id="IPR052960">
    <property type="entry name" value="GlcN6P_deaminase-like"/>
</dbReference>
<organism evidence="2">
    <name type="scientific">bioreactor metagenome</name>
    <dbReference type="NCBI Taxonomy" id="1076179"/>
    <lineage>
        <taxon>unclassified sequences</taxon>
        <taxon>metagenomes</taxon>
        <taxon>ecological metagenomes</taxon>
    </lineage>
</organism>
<dbReference type="Gene3D" id="3.40.50.10320">
    <property type="entry name" value="LmbE-like"/>
    <property type="match status" value="1"/>
</dbReference>
<comment type="caution">
    <text evidence="2">The sequence shown here is derived from an EMBL/GenBank/DDBJ whole genome shotgun (WGS) entry which is preliminary data.</text>
</comment>
<keyword evidence="2" id="KW-0378">Hydrolase</keyword>
<proteinExistence type="predicted"/>
<dbReference type="AlphaFoldDB" id="A0A644V1U2"/>
<dbReference type="PANTHER" id="PTHR42892:SF1">
    <property type="entry name" value="GLUCOSAMINE-6-PHOSPHATE ISOMERASE"/>
    <property type="match status" value="1"/>
</dbReference>
<dbReference type="SUPFAM" id="SSF100950">
    <property type="entry name" value="NagB/RpiA/CoA transferase-like"/>
    <property type="match status" value="1"/>
</dbReference>
<dbReference type="InterPro" id="IPR003737">
    <property type="entry name" value="GlcNAc_PI_deacetylase-related"/>
</dbReference>
<feature type="domain" description="Glucosamine/galactosamine-6-phosphate isomerase" evidence="1">
    <location>
        <begin position="22"/>
        <end position="240"/>
    </location>
</feature>
<dbReference type="NCBIfam" id="NF002557">
    <property type="entry name" value="PRK02122.1"/>
    <property type="match status" value="1"/>
</dbReference>
<dbReference type="InterPro" id="IPR037171">
    <property type="entry name" value="NagB/RpiA_transferase-like"/>
</dbReference>
<dbReference type="Pfam" id="PF01182">
    <property type="entry name" value="Glucosamine_iso"/>
    <property type="match status" value="1"/>
</dbReference>
<dbReference type="Pfam" id="PF02585">
    <property type="entry name" value="PIG-L"/>
    <property type="match status" value="1"/>
</dbReference>
<dbReference type="InterPro" id="IPR004547">
    <property type="entry name" value="Glucosamine6P_isomerase"/>
</dbReference>
<reference evidence="2" key="1">
    <citation type="submission" date="2019-08" db="EMBL/GenBank/DDBJ databases">
        <authorList>
            <person name="Kucharzyk K."/>
            <person name="Murdoch R.W."/>
            <person name="Higgins S."/>
            <person name="Loffler F."/>
        </authorList>
    </citation>
    <scope>NUCLEOTIDE SEQUENCE</scope>
</reference>
<protein>
    <submittedName>
        <fullName evidence="2">Glucosamine-6-phosphate deaminase</fullName>
        <ecNumber evidence="2">3.5.99.6</ecNumber>
    </submittedName>
</protein>
<dbReference type="EMBL" id="VSSQ01000202">
    <property type="protein sequence ID" value="MPL85207.1"/>
    <property type="molecule type" value="Genomic_DNA"/>
</dbReference>
<dbReference type="GO" id="GO:0004342">
    <property type="term" value="F:glucosamine-6-phosphate deaminase activity"/>
    <property type="evidence" value="ECO:0007669"/>
    <property type="project" value="UniProtKB-EC"/>
</dbReference>
<evidence type="ECO:0000313" key="2">
    <source>
        <dbReference type="EMBL" id="MPL85207.1"/>
    </source>
</evidence>
<accession>A0A644V1U2</accession>
<dbReference type="InterPro" id="IPR006148">
    <property type="entry name" value="Glc/Gal-6P_isomerase"/>
</dbReference>
<dbReference type="GO" id="GO:0006044">
    <property type="term" value="P:N-acetylglucosamine metabolic process"/>
    <property type="evidence" value="ECO:0007669"/>
    <property type="project" value="InterPro"/>
</dbReference>
<name>A0A644V1U2_9ZZZZ</name>
<dbReference type="InterPro" id="IPR024078">
    <property type="entry name" value="LmbE-like_dom_sf"/>
</dbReference>
<dbReference type="PANTHER" id="PTHR42892">
    <property type="entry name" value="GLUCOSAMINE-6-PHOSPHATE DEAMINASE-LIKE PROTEIN BT_0258-RELATED"/>
    <property type="match status" value="1"/>
</dbReference>
<sequence>MIIHGDFTKRYEKIPVDIYEDSSAASVLVAETIAELIRSKSRKGQNCVLALSASSSAIQVYEELVNIHKTKDLSFKNVHLFSVEEYWPLNKNELQSHYRFFQEYILEGIDIPKENIHFLDGEVAKSKVHDYCENYESSIKKLGGIDALITGGMGFNEPGSPYNSKTRLITLNYSSRVSAASEFFGVEYVPFHALTMGIETILSAKKIFFLAWGEGKAPSIAKMVEGPINEQTPLSYLQQHDNLEVIIDLPAAAELTRVKTPWLTGSVEWTDFMIRKSVFWLCKKLDKPILKLTDRDYNDNGMSDLVTENGPASKINIKVFNDLQHTISGWPGGKPNADDSTRPERAKPFPKKVIIFSPHPDDDVISMGGTMARLSEHGHEVHIAYQVSGNIAVFDHDAVRFLDFIRDSSKIFDYDTVKSENIYESALKELSVKHPGQPDTPNIRAVKGAIRRGEAKAACRYLKIPENRVHFLDLPFYETGGVKKKPISNADIEIVKNLLQQVKPHQIYAAGDLSDPHGTHRVCLQAILAALDELKDEKWMKDCRVWLYRGAWQEWDVADSNMAVPLSPEEVFIKREAIFKHQSQKDRPLFPGSDKREFWQRAEERNHNTALLFDKLGMAEYQAIELFVRHDL</sequence>
<dbReference type="SUPFAM" id="SSF102588">
    <property type="entry name" value="LmbE-like"/>
    <property type="match status" value="1"/>
</dbReference>
<dbReference type="EC" id="3.5.99.6" evidence="2"/>
<gene>
    <name evidence="2" type="primary">nagB_8</name>
    <name evidence="2" type="ORF">SDC9_31175</name>
</gene>
<dbReference type="GO" id="GO:0005975">
    <property type="term" value="P:carbohydrate metabolic process"/>
    <property type="evidence" value="ECO:0007669"/>
    <property type="project" value="InterPro"/>
</dbReference>